<dbReference type="Pfam" id="PF04787">
    <property type="entry name" value="Pox_H7"/>
    <property type="match status" value="1"/>
</dbReference>
<evidence type="ECO:0000256" key="1">
    <source>
        <dbReference type="ARBA" id="ARBA00004167"/>
    </source>
</evidence>
<keyword evidence="4" id="KW-0472">Membrane</keyword>
<dbReference type="Proteomes" id="UP000318778">
    <property type="component" value="Segment"/>
</dbReference>
<reference evidence="5" key="1">
    <citation type="journal article" date="2017" name="Virus Res.">
        <title>Complete genomic characterisation of two novel poxviruses (WKPV and EKPV) from western and eastern grey kangaroos.</title>
        <authorList>
            <person name="Bennett M."/>
            <person name="Tu S.L."/>
            <person name="Upton C."/>
            <person name="McArtor C."/>
            <person name="Gillett A."/>
            <person name="Laird T."/>
            <person name="O'Dea M."/>
        </authorList>
    </citation>
    <scope>NUCLEOTIDE SEQUENCE [LARGE SCALE GENOMIC DNA]</scope>
    <source>
        <strain evidence="5">Western Australia</strain>
    </source>
</reference>
<dbReference type="GO" id="GO:0016020">
    <property type="term" value="C:membrane"/>
    <property type="evidence" value="ECO:0007669"/>
    <property type="project" value="UniProtKB-SubCell"/>
</dbReference>
<accession>A0A2C9DSN9</accession>
<dbReference type="EMBL" id="MF467280">
    <property type="protein sequence ID" value="ATI21022.1"/>
    <property type="molecule type" value="Genomic_DNA"/>
</dbReference>
<protein>
    <submittedName>
        <fullName evidence="5">Crescent membrane and immature virion formation</fullName>
    </submittedName>
</protein>
<sequence>MDEDAQTLLNTVFYGRLDPKDLYVISRKLFCESPIKTLFCRRTDTGEVFIDFLFREGLASKFLGIPAQETDARTCDRTLVARELMEVAVIDDDTEAYADGSEKVRSFLKAYRNKHRIRRLRETHRRLSTGRRRNYDLEFIRDVVY</sequence>
<evidence type="ECO:0000313" key="6">
    <source>
        <dbReference type="Proteomes" id="UP000318778"/>
    </source>
</evidence>
<keyword evidence="3" id="KW-1133">Transmembrane helix</keyword>
<comment type="subcellular location">
    <subcellularLocation>
        <location evidence="1">Membrane</location>
        <topology evidence="1">Single-pass membrane protein</topology>
    </subcellularLocation>
</comment>
<evidence type="ECO:0000313" key="5">
    <source>
        <dbReference type="EMBL" id="ATI21022.1"/>
    </source>
</evidence>
<evidence type="ECO:0000256" key="2">
    <source>
        <dbReference type="ARBA" id="ARBA00022692"/>
    </source>
</evidence>
<organism evidence="5">
    <name type="scientific">Western grey kangaroopox virus</name>
    <dbReference type="NCBI Taxonomy" id="1566307"/>
    <lineage>
        <taxon>Viruses</taxon>
        <taxon>Varidnaviria</taxon>
        <taxon>Bamfordvirae</taxon>
        <taxon>Nucleocytoviricota</taxon>
        <taxon>Pokkesviricetes</taxon>
        <taxon>Chitovirales</taxon>
        <taxon>Poxviridae</taxon>
        <taxon>Chordopoxvirinae</taxon>
        <taxon>Macropopoxvirus</taxon>
        <taxon>Macropopoxvirus mfuliginosuspox</taxon>
        <taxon>Western kangaroopox virus</taxon>
    </lineage>
</organism>
<evidence type="ECO:0000256" key="3">
    <source>
        <dbReference type="ARBA" id="ARBA00022989"/>
    </source>
</evidence>
<keyword evidence="6" id="KW-1185">Reference proteome</keyword>
<evidence type="ECO:0000256" key="4">
    <source>
        <dbReference type="ARBA" id="ARBA00023136"/>
    </source>
</evidence>
<dbReference type="InterPro" id="IPR006872">
    <property type="entry name" value="Poxvirus_H7"/>
</dbReference>
<proteinExistence type="predicted"/>
<name>A0A2C9DSN9_9POXV</name>
<keyword evidence="2" id="KW-0812">Transmembrane</keyword>